<dbReference type="SUPFAM" id="SSF53067">
    <property type="entry name" value="Actin-like ATPase domain"/>
    <property type="match status" value="1"/>
</dbReference>
<dbReference type="EMBL" id="MPUJ01000008">
    <property type="protein sequence ID" value="ONK04740.1"/>
    <property type="molecule type" value="Genomic_DNA"/>
</dbReference>
<comment type="caution">
    <text evidence="1">The sequence shown here is derived from an EMBL/GenBank/DDBJ whole genome shotgun (WGS) entry which is preliminary data.</text>
</comment>
<dbReference type="InterPro" id="IPR005883">
    <property type="entry name" value="PilM"/>
</dbReference>
<sequence>MAYHIWQVGVDIQNGFMRALAVQRRRDGWQLRHWWQCPLPDDTLRSGSLHHTEALCEALRTWRRLLPGHISLRVGFPAQLILQQHLPLPDQRLQEPERSLYIETMAARKLPIGSESLAIDYREDPQMQGSLLVTAARRQEVDKWLACLNNAGLHPDVLEISTCALRAMAQRAGLEANRLLLHRLLDGWLWVSPLNHAFHSGVIHLDELNDETDILSVVSTRYQHDIDGIAYYSSVSPDLPSQQTDVLQTWSPLTVFNHMQPPLPGFPSAFAIAGGLALRPEDAWLCC</sequence>
<dbReference type="Gene3D" id="3.30.420.40">
    <property type="match status" value="1"/>
</dbReference>
<organism evidence="1 2">
    <name type="scientific">Pectobacterium actinidiae</name>
    <dbReference type="NCBI Taxonomy" id="1507808"/>
    <lineage>
        <taxon>Bacteria</taxon>
        <taxon>Pseudomonadati</taxon>
        <taxon>Pseudomonadota</taxon>
        <taxon>Gammaproteobacteria</taxon>
        <taxon>Enterobacterales</taxon>
        <taxon>Pectobacteriaceae</taxon>
        <taxon>Pectobacterium</taxon>
    </lineage>
</organism>
<accession>A0A1V2R283</accession>
<dbReference type="InterPro" id="IPR043129">
    <property type="entry name" value="ATPase_NBD"/>
</dbReference>
<proteinExistence type="predicted"/>
<dbReference type="Pfam" id="PF11104">
    <property type="entry name" value="PilM_2"/>
    <property type="match status" value="1"/>
</dbReference>
<dbReference type="PANTHER" id="PTHR32432">
    <property type="entry name" value="CELL DIVISION PROTEIN FTSA-RELATED"/>
    <property type="match status" value="1"/>
</dbReference>
<name>A0A1V2R283_9GAMM</name>
<protein>
    <submittedName>
        <fullName evidence="1">Pilus assembly protein HofM</fullName>
    </submittedName>
</protein>
<reference evidence="2" key="1">
    <citation type="submission" date="2016-11" db="EMBL/GenBank/DDBJ databases">
        <authorList>
            <person name="Panda P."/>
            <person name="Visnovsky S."/>
            <person name="Pitman A."/>
        </authorList>
    </citation>
    <scope>NUCLEOTIDE SEQUENCE [LARGE SCALE GENOMIC DNA]</scope>
    <source>
        <strain evidence="2">ICMP 9972</strain>
    </source>
</reference>
<evidence type="ECO:0000313" key="2">
    <source>
        <dbReference type="Proteomes" id="UP000189286"/>
    </source>
</evidence>
<dbReference type="InterPro" id="IPR050696">
    <property type="entry name" value="FtsA/MreB"/>
</dbReference>
<dbReference type="Gene3D" id="3.30.1490.300">
    <property type="match status" value="1"/>
</dbReference>
<gene>
    <name evidence="1" type="ORF">BSK71_14050</name>
</gene>
<dbReference type="RefSeq" id="WP_039362862.1">
    <property type="nucleotide sequence ID" value="NZ_JRMH01000002.1"/>
</dbReference>
<dbReference type="AlphaFoldDB" id="A0A1V2R283"/>
<dbReference type="OrthoDB" id="6447548at2"/>
<dbReference type="Proteomes" id="UP000189286">
    <property type="component" value="Unassembled WGS sequence"/>
</dbReference>
<evidence type="ECO:0000313" key="1">
    <source>
        <dbReference type="EMBL" id="ONK04740.1"/>
    </source>
</evidence>
<dbReference type="PANTHER" id="PTHR32432:SF3">
    <property type="entry name" value="ETHANOLAMINE UTILIZATION PROTEIN EUTJ"/>
    <property type="match status" value="1"/>
</dbReference>